<evidence type="ECO:0000313" key="15">
    <source>
        <dbReference type="Proteomes" id="UP000694542"/>
    </source>
</evidence>
<dbReference type="InterPro" id="IPR013087">
    <property type="entry name" value="Znf_C2H2_type"/>
</dbReference>
<evidence type="ECO:0000256" key="3">
    <source>
        <dbReference type="ARBA" id="ARBA00022723"/>
    </source>
</evidence>
<accession>A0A8C0S5E0</accession>
<evidence type="ECO:0000256" key="8">
    <source>
        <dbReference type="ARBA" id="ARBA00023125"/>
    </source>
</evidence>
<evidence type="ECO:0000256" key="5">
    <source>
        <dbReference type="ARBA" id="ARBA00022771"/>
    </source>
</evidence>
<proteinExistence type="inferred from homology"/>
<keyword evidence="4" id="KW-0677">Repeat</keyword>
<keyword evidence="10" id="KW-0539">Nucleus</keyword>
<dbReference type="FunFam" id="3.30.160.60:FF:001178">
    <property type="entry name" value="zinc finger protein 287"/>
    <property type="match status" value="1"/>
</dbReference>
<keyword evidence="3" id="KW-0479">Metal-binding</keyword>
<dbReference type="Proteomes" id="UP000694542">
    <property type="component" value="Chromosome 35"/>
</dbReference>
<keyword evidence="6" id="KW-0862">Zinc</keyword>
<evidence type="ECO:0000256" key="7">
    <source>
        <dbReference type="ARBA" id="ARBA00023015"/>
    </source>
</evidence>
<evidence type="ECO:0000313" key="14">
    <source>
        <dbReference type="Ensembl" id="ENSCAFP00040016166.1"/>
    </source>
</evidence>
<feature type="domain" description="C2H2-type" evidence="13">
    <location>
        <begin position="286"/>
        <end position="313"/>
    </location>
</feature>
<dbReference type="InterPro" id="IPR036236">
    <property type="entry name" value="Znf_C2H2_sf"/>
</dbReference>
<evidence type="ECO:0000256" key="12">
    <source>
        <dbReference type="SAM" id="MobiDB-lite"/>
    </source>
</evidence>
<feature type="domain" description="C2H2-type" evidence="13">
    <location>
        <begin position="230"/>
        <end position="257"/>
    </location>
</feature>
<keyword evidence="9" id="KW-0804">Transcription</keyword>
<evidence type="ECO:0000259" key="13">
    <source>
        <dbReference type="PROSITE" id="PS50157"/>
    </source>
</evidence>
<dbReference type="FunFam" id="3.30.160.60:FF:000642">
    <property type="entry name" value="Zinc finger with KRAB and SCAN domains 2"/>
    <property type="match status" value="1"/>
</dbReference>
<comment type="subcellular location">
    <subcellularLocation>
        <location evidence="1">Nucleus</location>
    </subcellularLocation>
</comment>
<dbReference type="SMART" id="SM00355">
    <property type="entry name" value="ZnF_C2H2"/>
    <property type="match status" value="5"/>
</dbReference>
<dbReference type="PANTHER" id="PTHR23235">
    <property type="entry name" value="KRUEPPEL-LIKE TRANSCRIPTION FACTOR"/>
    <property type="match status" value="1"/>
</dbReference>
<dbReference type="GO" id="GO:0008270">
    <property type="term" value="F:zinc ion binding"/>
    <property type="evidence" value="ECO:0007669"/>
    <property type="project" value="UniProtKB-KW"/>
</dbReference>
<keyword evidence="8" id="KW-0238">DNA-binding</keyword>
<dbReference type="SUPFAM" id="SSF57667">
    <property type="entry name" value="beta-beta-alpha zinc fingers"/>
    <property type="match status" value="3"/>
</dbReference>
<name>A0A8C0S5E0_CANLF</name>
<feature type="domain" description="C2H2-type" evidence="13">
    <location>
        <begin position="342"/>
        <end position="369"/>
    </location>
</feature>
<protein>
    <recommendedName>
        <fullName evidence="13">C2H2-type domain-containing protein</fullName>
    </recommendedName>
</protein>
<evidence type="ECO:0000256" key="11">
    <source>
        <dbReference type="PROSITE-ProRule" id="PRU00042"/>
    </source>
</evidence>
<comment type="similarity">
    <text evidence="2">Belongs to the krueppel C2H2-type zinc-finger protein family.</text>
</comment>
<dbReference type="Pfam" id="PF00096">
    <property type="entry name" value="zf-C2H2"/>
    <property type="match status" value="5"/>
</dbReference>
<keyword evidence="7" id="KW-0805">Transcription regulation</keyword>
<dbReference type="Gene3D" id="3.30.160.60">
    <property type="entry name" value="Classic Zinc Finger"/>
    <property type="match status" value="5"/>
</dbReference>
<dbReference type="PROSITE" id="PS50157">
    <property type="entry name" value="ZINC_FINGER_C2H2_2"/>
    <property type="match status" value="5"/>
</dbReference>
<dbReference type="FunFam" id="3.30.160.60:FF:002254">
    <property type="entry name" value="Zinc finger protein 540"/>
    <property type="match status" value="1"/>
</dbReference>
<dbReference type="GO" id="GO:0005634">
    <property type="term" value="C:nucleus"/>
    <property type="evidence" value="ECO:0007669"/>
    <property type="project" value="UniProtKB-SubCell"/>
</dbReference>
<reference evidence="14" key="1">
    <citation type="submission" date="2018-10" db="EMBL/GenBank/DDBJ databases">
        <title>De novo assembly of a Great Dane genome.</title>
        <authorList>
            <person name="Kidd J.M."/>
            <person name="Pendleton A.L."/>
            <person name="Shen F."/>
            <person name="Emery S."/>
        </authorList>
    </citation>
    <scope>NUCLEOTIDE SEQUENCE [LARGE SCALE GENOMIC DNA]</scope>
    <source>
        <strain evidence="14">Great Dane</strain>
    </source>
</reference>
<dbReference type="Ensembl" id="ENSCAFT00040018635.1">
    <property type="protein sequence ID" value="ENSCAFP00040016166.1"/>
    <property type="gene ID" value="ENSCAFG00040010072.1"/>
</dbReference>
<evidence type="ECO:0000256" key="2">
    <source>
        <dbReference type="ARBA" id="ARBA00006991"/>
    </source>
</evidence>
<feature type="domain" description="C2H2-type" evidence="13">
    <location>
        <begin position="258"/>
        <end position="285"/>
    </location>
</feature>
<evidence type="ECO:0000256" key="9">
    <source>
        <dbReference type="ARBA" id="ARBA00023163"/>
    </source>
</evidence>
<evidence type="ECO:0000256" key="4">
    <source>
        <dbReference type="ARBA" id="ARBA00022737"/>
    </source>
</evidence>
<evidence type="ECO:0000256" key="1">
    <source>
        <dbReference type="ARBA" id="ARBA00004123"/>
    </source>
</evidence>
<dbReference type="AlphaFoldDB" id="A0A8C0S5E0"/>
<feature type="region of interest" description="Disordered" evidence="12">
    <location>
        <begin position="113"/>
        <end position="139"/>
    </location>
</feature>
<reference evidence="14" key="2">
    <citation type="submission" date="2025-08" db="UniProtKB">
        <authorList>
            <consortium name="Ensembl"/>
        </authorList>
    </citation>
    <scope>IDENTIFICATION</scope>
</reference>
<sequence>MGAQDTQGDNLPRLSCHSSMTVWQELQLRSFLTQASSAGDLPLSGSRIPAAIPCEGSVSKFLLAPLLTETSHKWTSHKLPWPAHCCLLPRPPSISPSAGSAFVLGLRASACVPSAQSSPPSSTPGVNPAPDGPMPMLRSPSSPAPVVLIPAPGRLWQGITELSGHLLFQVGTHRLRSRTCPGEERPGQEPGEIPCHLGEDVSRIPACAEAGEQEGRLPRKQKNATGNRRHYCHECGKSFAQSSGLTKHRRIHTGEKPYECEDCGKTFIGSSALVIHQRVHTGEKPYECEECGKVFSHSSNLIKHQRTHTGEKPYECEDCGKTFSQSCSLLEHHKIHTGEKPYQCSLCGKAFRRNSHLLRHRRIHADKNVQDPERGETWEYQGRGEASGKITRLPCLISVPSVREVSLRIEAFSNTTKSTLVRNPFSVTRVEKASHELPTLFNIREATLGKKFHHSDPRRTCESWCSLLIGLKPLGTLSDHRNWAGTLFTTSHHLMSEDRVWLRCIVFCILEGGWGAACLIGGYGRVVWKG</sequence>
<evidence type="ECO:0000256" key="10">
    <source>
        <dbReference type="ARBA" id="ARBA00023242"/>
    </source>
</evidence>
<organism evidence="14 15">
    <name type="scientific">Canis lupus familiaris</name>
    <name type="common">Dog</name>
    <name type="synonym">Canis familiaris</name>
    <dbReference type="NCBI Taxonomy" id="9615"/>
    <lineage>
        <taxon>Eukaryota</taxon>
        <taxon>Metazoa</taxon>
        <taxon>Chordata</taxon>
        <taxon>Craniata</taxon>
        <taxon>Vertebrata</taxon>
        <taxon>Euteleostomi</taxon>
        <taxon>Mammalia</taxon>
        <taxon>Eutheria</taxon>
        <taxon>Laurasiatheria</taxon>
        <taxon>Carnivora</taxon>
        <taxon>Caniformia</taxon>
        <taxon>Canidae</taxon>
        <taxon>Canis</taxon>
    </lineage>
</organism>
<keyword evidence="5 11" id="KW-0863">Zinc-finger</keyword>
<dbReference type="PANTHER" id="PTHR23235:SF142">
    <property type="entry name" value="ZINC FINGER PROTEIN 384"/>
    <property type="match status" value="1"/>
</dbReference>
<feature type="domain" description="C2H2-type" evidence="13">
    <location>
        <begin position="314"/>
        <end position="341"/>
    </location>
</feature>
<dbReference type="GO" id="GO:0003677">
    <property type="term" value="F:DNA binding"/>
    <property type="evidence" value="ECO:0007669"/>
    <property type="project" value="UniProtKB-KW"/>
</dbReference>
<dbReference type="FunFam" id="3.30.160.60:FF:000295">
    <property type="entry name" value="zinc finger protein 19"/>
    <property type="match status" value="2"/>
</dbReference>
<dbReference type="PROSITE" id="PS00028">
    <property type="entry name" value="ZINC_FINGER_C2H2_1"/>
    <property type="match status" value="5"/>
</dbReference>
<evidence type="ECO:0000256" key="6">
    <source>
        <dbReference type="ARBA" id="ARBA00022833"/>
    </source>
</evidence>